<evidence type="ECO:0000256" key="3">
    <source>
        <dbReference type="SAM" id="Phobius"/>
    </source>
</evidence>
<dbReference type="InterPro" id="IPR053465">
    <property type="entry name" value="Sortase_Class_E"/>
</dbReference>
<name>A0A927Q0Y4_9ACTN</name>
<evidence type="ECO:0000313" key="4">
    <source>
        <dbReference type="EMBL" id="MBD8868231.1"/>
    </source>
</evidence>
<sequence>MGDTRAVGARSGRRSVVRWVGIGMVLAGLGLLGYVGWQYWGTNWVSQRAQERIVDDVLGDWDRPPGTGSGTVRDAGSVQVPEGEVTALIRVPRFGADYVVPVLAGTSDEVLAAGYGHFDNSARPGKVGNYAVAAHRVTHGEPLRDMPSLEIGDEVIVETRAATYTYELTSGGDDLEVPFTETWVVDPLPDNPDAGEPEPAQEPGQRLLTLTTCAELFHTDNRLIAFGVLTDRTPRTGSGSGQAAD</sequence>
<dbReference type="Pfam" id="PF04203">
    <property type="entry name" value="Sortase"/>
    <property type="match status" value="1"/>
</dbReference>
<dbReference type="InterPro" id="IPR005754">
    <property type="entry name" value="Sortase"/>
</dbReference>
<accession>A0A927Q0Y4</accession>
<dbReference type="InterPro" id="IPR023365">
    <property type="entry name" value="Sortase_dom-sf"/>
</dbReference>
<gene>
    <name evidence="4" type="ORF">IE331_01215</name>
</gene>
<dbReference type="GO" id="GO:0016787">
    <property type="term" value="F:hydrolase activity"/>
    <property type="evidence" value="ECO:0007669"/>
    <property type="project" value="UniProtKB-KW"/>
</dbReference>
<evidence type="ECO:0000313" key="5">
    <source>
        <dbReference type="Proteomes" id="UP000616839"/>
    </source>
</evidence>
<keyword evidence="5" id="KW-1185">Reference proteome</keyword>
<dbReference type="AlphaFoldDB" id="A0A927Q0Y4"/>
<feature type="active site" description="Proton donor/acceptor" evidence="2">
    <location>
        <position position="135"/>
    </location>
</feature>
<dbReference type="EMBL" id="JACYXZ010000001">
    <property type="protein sequence ID" value="MBD8868231.1"/>
    <property type="molecule type" value="Genomic_DNA"/>
</dbReference>
<keyword evidence="1" id="KW-0378">Hydrolase</keyword>
<keyword evidence="3" id="KW-0472">Membrane</keyword>
<feature type="active site" description="Acyl-thioester intermediate" evidence="2">
    <location>
        <position position="213"/>
    </location>
</feature>
<feature type="transmembrane region" description="Helical" evidence="3">
    <location>
        <begin position="20"/>
        <end position="40"/>
    </location>
</feature>
<dbReference type="SUPFAM" id="SSF63817">
    <property type="entry name" value="Sortase"/>
    <property type="match status" value="1"/>
</dbReference>
<dbReference type="Proteomes" id="UP000616839">
    <property type="component" value="Unassembled WGS sequence"/>
</dbReference>
<keyword evidence="3" id="KW-1133">Transmembrane helix</keyword>
<organism evidence="4 5">
    <name type="scientific">Nocardioides donggukensis</name>
    <dbReference type="NCBI Taxonomy" id="2774019"/>
    <lineage>
        <taxon>Bacteria</taxon>
        <taxon>Bacillati</taxon>
        <taxon>Actinomycetota</taxon>
        <taxon>Actinomycetes</taxon>
        <taxon>Propionibacteriales</taxon>
        <taxon>Nocardioidaceae</taxon>
        <taxon>Nocardioides</taxon>
    </lineage>
</organism>
<keyword evidence="3" id="KW-0812">Transmembrane</keyword>
<reference evidence="4" key="1">
    <citation type="submission" date="2020-09" db="EMBL/GenBank/DDBJ databases">
        <title>Nocardioides sp. strain MJB4 16S ribosomal RNA gene Genome sequencing and assembly.</title>
        <authorList>
            <person name="Kim I."/>
        </authorList>
    </citation>
    <scope>NUCLEOTIDE SEQUENCE</scope>
    <source>
        <strain evidence="4">MJB4</strain>
    </source>
</reference>
<proteinExistence type="predicted"/>
<dbReference type="NCBIfam" id="NF033747">
    <property type="entry name" value="class_E_sortase"/>
    <property type="match status" value="1"/>
</dbReference>
<dbReference type="InterPro" id="IPR042003">
    <property type="entry name" value="Sortase_E"/>
</dbReference>
<evidence type="ECO:0000256" key="2">
    <source>
        <dbReference type="PIRSR" id="PIRSR605754-1"/>
    </source>
</evidence>
<evidence type="ECO:0000256" key="1">
    <source>
        <dbReference type="ARBA" id="ARBA00022801"/>
    </source>
</evidence>
<protein>
    <submittedName>
        <fullName evidence="4">Class E sortase</fullName>
    </submittedName>
</protein>
<dbReference type="CDD" id="cd05830">
    <property type="entry name" value="Sortase_E"/>
    <property type="match status" value="1"/>
</dbReference>
<comment type="caution">
    <text evidence="4">The sequence shown here is derived from an EMBL/GenBank/DDBJ whole genome shotgun (WGS) entry which is preliminary data.</text>
</comment>
<dbReference type="Gene3D" id="2.40.260.10">
    <property type="entry name" value="Sortase"/>
    <property type="match status" value="1"/>
</dbReference>